<proteinExistence type="predicted"/>
<evidence type="ECO:0000313" key="1">
    <source>
        <dbReference type="EMBL" id="GBC03941.1"/>
    </source>
</evidence>
<dbReference type="InterPro" id="IPR012337">
    <property type="entry name" value="RNaseH-like_sf"/>
</dbReference>
<organism evidence="1 2">
    <name type="scientific">Rhizophagus clarus</name>
    <dbReference type="NCBI Taxonomy" id="94130"/>
    <lineage>
        <taxon>Eukaryota</taxon>
        <taxon>Fungi</taxon>
        <taxon>Fungi incertae sedis</taxon>
        <taxon>Mucoromycota</taxon>
        <taxon>Glomeromycotina</taxon>
        <taxon>Glomeromycetes</taxon>
        <taxon>Glomerales</taxon>
        <taxon>Glomeraceae</taxon>
        <taxon>Rhizophagus</taxon>
    </lineage>
</organism>
<dbReference type="EMBL" id="BEXD01003916">
    <property type="protein sequence ID" value="GBC03941.1"/>
    <property type="molecule type" value="Genomic_DNA"/>
</dbReference>
<name>A0A2Z6RNS6_9GLOM</name>
<dbReference type="SUPFAM" id="SSF53098">
    <property type="entry name" value="Ribonuclease H-like"/>
    <property type="match status" value="1"/>
</dbReference>
<sequence>MFFKATVFKEERHTAENITIGLEATMEEAGINKLFVIITDNTSNMKAAWKILKQSQFVICIKKLEDDGSLLSTAYLEYQHLRTHVRNNTDLPELIRNAIGEFGSNRWQNFLYNPAVIVDYKLNPQYRGNHLNARTFDPIIEKEIIELAGEEYKYIVLTELGKTGDFVGNIIQNLLIGGI</sequence>
<gene>
    <name evidence="1" type="ORF">RclHR1_05400003</name>
</gene>
<evidence type="ECO:0008006" key="3">
    <source>
        <dbReference type="Google" id="ProtNLM"/>
    </source>
</evidence>
<dbReference type="Proteomes" id="UP000247702">
    <property type="component" value="Unassembled WGS sequence"/>
</dbReference>
<comment type="caution">
    <text evidence="1">The sequence shown here is derived from an EMBL/GenBank/DDBJ whole genome shotgun (WGS) entry which is preliminary data.</text>
</comment>
<accession>A0A2Z6RNS6</accession>
<reference evidence="1 2" key="1">
    <citation type="submission" date="2017-11" db="EMBL/GenBank/DDBJ databases">
        <title>The genome of Rhizophagus clarus HR1 reveals common genetic basis of auxotrophy among arbuscular mycorrhizal fungi.</title>
        <authorList>
            <person name="Kobayashi Y."/>
        </authorList>
    </citation>
    <scope>NUCLEOTIDE SEQUENCE [LARGE SCALE GENOMIC DNA]</scope>
    <source>
        <strain evidence="1 2">HR1</strain>
    </source>
</reference>
<protein>
    <recommendedName>
        <fullName evidence="3">DUF659 domain-containing protein</fullName>
    </recommendedName>
</protein>
<dbReference type="AlphaFoldDB" id="A0A2Z6RNS6"/>
<evidence type="ECO:0000313" key="2">
    <source>
        <dbReference type="Proteomes" id="UP000247702"/>
    </source>
</evidence>
<keyword evidence="2" id="KW-1185">Reference proteome</keyword>